<name>A0A7R9PMQ6_TIMGE</name>
<gene>
    <name evidence="1" type="ORF">TGEB3V08_LOCUS6215</name>
</gene>
<dbReference type="EMBL" id="OE841481">
    <property type="protein sequence ID" value="CAD7595890.1"/>
    <property type="molecule type" value="Genomic_DNA"/>
</dbReference>
<proteinExistence type="predicted"/>
<dbReference type="AlphaFoldDB" id="A0A7R9PMQ6"/>
<organism evidence="1">
    <name type="scientific">Timema genevievae</name>
    <name type="common">Walking stick</name>
    <dbReference type="NCBI Taxonomy" id="629358"/>
    <lineage>
        <taxon>Eukaryota</taxon>
        <taxon>Metazoa</taxon>
        <taxon>Ecdysozoa</taxon>
        <taxon>Arthropoda</taxon>
        <taxon>Hexapoda</taxon>
        <taxon>Insecta</taxon>
        <taxon>Pterygota</taxon>
        <taxon>Neoptera</taxon>
        <taxon>Polyneoptera</taxon>
        <taxon>Phasmatodea</taxon>
        <taxon>Timematodea</taxon>
        <taxon>Timematoidea</taxon>
        <taxon>Timematidae</taxon>
        <taxon>Timema</taxon>
    </lineage>
</organism>
<accession>A0A7R9PMQ6</accession>
<sequence length="151" mass="16310">MTAAQHMVLQISRSYGLANGYMRVDLFVYEFGGLGRLMCSSTFWLSEKSNASTASYFPFGFYALKQARRFGHISAANTGVRSLMLGAHPTKGCLRCDIKVSVARSLLLKARSTQAEASKRADTASSSYSVRPSVIVSSGEIGAPRDSPVTL</sequence>
<protein>
    <submittedName>
        <fullName evidence="1">Uncharacterized protein</fullName>
    </submittedName>
</protein>
<reference evidence="1" key="1">
    <citation type="submission" date="2020-11" db="EMBL/GenBank/DDBJ databases">
        <authorList>
            <person name="Tran Van P."/>
        </authorList>
    </citation>
    <scope>NUCLEOTIDE SEQUENCE</scope>
</reference>
<evidence type="ECO:0000313" key="1">
    <source>
        <dbReference type="EMBL" id="CAD7595890.1"/>
    </source>
</evidence>